<dbReference type="Gene3D" id="3.30.2440.10">
    <property type="entry name" value="Secreted effector protein SifA"/>
    <property type="match status" value="1"/>
</dbReference>
<sequence length="425" mass="47507">MPFKVGNRCFPAEISDSHITRSDTPPETSLWGKIKAFFCSTNKLEALEVIRKICHPPAGTTRKNVADRFERLRTLAYGGFEENVQSGRHGENHFCILDENSREMLSVTLDDAGKYIVKCQGYRETHHLVPDTERGEEHEEQAEAASGTCINKSKIADNIKMVYGFNEDILNFKKTDRNSIALDDLNIISGINAEDIFSSPGIFVRDVLLGKLKINKHALNEYSNELSLTTDSLKKISVKWIDFLSKHGDELSLSSSLNKRNQKSETAMSDFIMKNNKIASEDPGLSQALALDINSDPSTSKTMQAIYNAFLESDKKGFEQLDSLKTPPNIGCILFKGAVITAIIRKISKLGIYFSLSPDSGISNLNFIKPKSIKNLLVNVSSQSKWRGNKEFTGVGNVFEPITFSELRYIRKNNLAVSYSNNETK</sequence>
<gene>
    <name evidence="1" type="ORF">SAMN05216516_11514</name>
</gene>
<dbReference type="Proteomes" id="UP000242222">
    <property type="component" value="Unassembled WGS sequence"/>
</dbReference>
<dbReference type="STRING" id="1367852.SAMN05216516_11514"/>
<keyword evidence="2" id="KW-1185">Reference proteome</keyword>
<accession>A0A1I5B849</accession>
<dbReference type="AlphaFoldDB" id="A0A1I5B849"/>
<dbReference type="EMBL" id="FOVC01000015">
    <property type="protein sequence ID" value="SFN70867.1"/>
    <property type="molecule type" value="Genomic_DNA"/>
</dbReference>
<organism evidence="1 2">
    <name type="scientific">Izhakiella capsodis</name>
    <dbReference type="NCBI Taxonomy" id="1367852"/>
    <lineage>
        <taxon>Bacteria</taxon>
        <taxon>Pseudomonadati</taxon>
        <taxon>Pseudomonadota</taxon>
        <taxon>Gammaproteobacteria</taxon>
        <taxon>Enterobacterales</taxon>
        <taxon>Erwiniaceae</taxon>
        <taxon>Izhakiella</taxon>
    </lineage>
</organism>
<name>A0A1I5B849_9GAMM</name>
<protein>
    <submittedName>
        <fullName evidence="1">Uncharacterized protein</fullName>
    </submittedName>
</protein>
<evidence type="ECO:0000313" key="1">
    <source>
        <dbReference type="EMBL" id="SFN70867.1"/>
    </source>
</evidence>
<reference evidence="2" key="1">
    <citation type="submission" date="2016-10" db="EMBL/GenBank/DDBJ databases">
        <authorList>
            <person name="Varghese N."/>
            <person name="Submissions S."/>
        </authorList>
    </citation>
    <scope>NUCLEOTIDE SEQUENCE [LARGE SCALE GENOMIC DNA]</scope>
    <source>
        <strain evidence="2">N6PO6</strain>
    </source>
</reference>
<proteinExistence type="predicted"/>
<evidence type="ECO:0000313" key="2">
    <source>
        <dbReference type="Proteomes" id="UP000242222"/>
    </source>
</evidence>